<reference evidence="2 3" key="1">
    <citation type="submission" date="2014-06" db="EMBL/GenBank/DDBJ databases">
        <title>Functional and comparative genomic analyses of the Drosophila gut microbiota identify candidate symbiosis factors.</title>
        <authorList>
            <person name="Newell P.D."/>
            <person name="Chaston J.M."/>
            <person name="Douglas A.E."/>
        </authorList>
    </citation>
    <scope>NUCLEOTIDE SEQUENCE [LARGE SCALE GENOMIC DNA]</scope>
    <source>
        <strain evidence="2 3">DmCS_006</strain>
    </source>
</reference>
<dbReference type="AlphaFoldDB" id="A0A095B926"/>
<evidence type="ECO:0000313" key="3">
    <source>
        <dbReference type="Proteomes" id="UP000029448"/>
    </source>
</evidence>
<evidence type="ECO:0000313" key="2">
    <source>
        <dbReference type="EMBL" id="KGB25243.1"/>
    </source>
</evidence>
<dbReference type="PATRIC" id="fig|104102.7.peg.918"/>
<feature type="transmembrane region" description="Helical" evidence="1">
    <location>
        <begin position="28"/>
        <end position="45"/>
    </location>
</feature>
<feature type="transmembrane region" description="Helical" evidence="1">
    <location>
        <begin position="126"/>
        <end position="148"/>
    </location>
</feature>
<sequence>MSGNLYFKGAVTGRIARFFEIFRTQKHVGLKTFWLPLLLCLAAYAAAERAIISAEMAVYFYAFTVLLAGIRRGLAEGFTKPVLPAVQGGAIGALGIAFLVLSHPFLSVHQETLTLMAWAKILAESVLIGMNLFFYGYIYAGVLSEIFLTTEAQWIKGAPRRRVIHKIVRVAMKTEKLEGLPTEQAMIVYALWGITVVFGIVLQKYISSLSFLPH</sequence>
<evidence type="ECO:0000256" key="1">
    <source>
        <dbReference type="SAM" id="Phobius"/>
    </source>
</evidence>
<keyword evidence="3" id="KW-1185">Reference proteome</keyword>
<feature type="transmembrane region" description="Helical" evidence="1">
    <location>
        <begin position="51"/>
        <end position="70"/>
    </location>
</feature>
<dbReference type="Proteomes" id="UP000029448">
    <property type="component" value="Unassembled WGS sequence"/>
</dbReference>
<dbReference type="GeneID" id="89477648"/>
<proteinExistence type="predicted"/>
<name>A0A095B926_9PROT</name>
<comment type="caution">
    <text evidence="2">The sequence shown here is derived from an EMBL/GenBank/DDBJ whole genome shotgun (WGS) entry which is preliminary data.</text>
</comment>
<keyword evidence="1" id="KW-0812">Transmembrane</keyword>
<dbReference type="EMBL" id="JOKM01000021">
    <property type="protein sequence ID" value="KGB25243.1"/>
    <property type="molecule type" value="Genomic_DNA"/>
</dbReference>
<keyword evidence="1" id="KW-1133">Transmembrane helix</keyword>
<gene>
    <name evidence="2" type="ORF">AtDm6_0924</name>
</gene>
<feature type="transmembrane region" description="Helical" evidence="1">
    <location>
        <begin position="82"/>
        <end position="106"/>
    </location>
</feature>
<keyword evidence="1" id="KW-0472">Membrane</keyword>
<organism evidence="2 3">
    <name type="scientific">Acetobacter tropicalis</name>
    <dbReference type="NCBI Taxonomy" id="104102"/>
    <lineage>
        <taxon>Bacteria</taxon>
        <taxon>Pseudomonadati</taxon>
        <taxon>Pseudomonadota</taxon>
        <taxon>Alphaproteobacteria</taxon>
        <taxon>Acetobacterales</taxon>
        <taxon>Acetobacteraceae</taxon>
        <taxon>Acetobacter</taxon>
    </lineage>
</organism>
<protein>
    <submittedName>
        <fullName evidence="2">Uncharacterized protein</fullName>
    </submittedName>
</protein>
<accession>A0A095B926</accession>
<dbReference type="RefSeq" id="WP_035378437.1">
    <property type="nucleotide sequence ID" value="NZ_JACAOJ010000086.1"/>
</dbReference>
<feature type="transmembrane region" description="Helical" evidence="1">
    <location>
        <begin position="186"/>
        <end position="206"/>
    </location>
</feature>